<accession>A0ABP9ASA5</accession>
<name>A0ABP9ASA5_9MICO</name>
<dbReference type="EMBL" id="BAABKO010000007">
    <property type="protein sequence ID" value="GAA4784953.1"/>
    <property type="molecule type" value="Genomic_DNA"/>
</dbReference>
<evidence type="ECO:0000259" key="1">
    <source>
        <dbReference type="Pfam" id="PF04471"/>
    </source>
</evidence>
<proteinExistence type="predicted"/>
<organism evidence="2 3">
    <name type="scientific">Microbacterium gilvum</name>
    <dbReference type="NCBI Taxonomy" id="1336204"/>
    <lineage>
        <taxon>Bacteria</taxon>
        <taxon>Bacillati</taxon>
        <taxon>Actinomycetota</taxon>
        <taxon>Actinomycetes</taxon>
        <taxon>Micrococcales</taxon>
        <taxon>Microbacteriaceae</taxon>
        <taxon>Microbacterium</taxon>
    </lineage>
</organism>
<evidence type="ECO:0000313" key="2">
    <source>
        <dbReference type="EMBL" id="GAA4784953.1"/>
    </source>
</evidence>
<dbReference type="RefSeq" id="WP_345441864.1">
    <property type="nucleotide sequence ID" value="NZ_BAABKO010000007.1"/>
</dbReference>
<comment type="caution">
    <text evidence="2">The sequence shown here is derived from an EMBL/GenBank/DDBJ whole genome shotgun (WGS) entry which is preliminary data.</text>
</comment>
<dbReference type="InterPro" id="IPR007560">
    <property type="entry name" value="Restrct_endonuc_IV_Mrr"/>
</dbReference>
<feature type="domain" description="Restriction endonuclease type IV Mrr" evidence="1">
    <location>
        <begin position="360"/>
        <end position="447"/>
    </location>
</feature>
<dbReference type="Proteomes" id="UP001501645">
    <property type="component" value="Unassembled WGS sequence"/>
</dbReference>
<keyword evidence="3" id="KW-1185">Reference proteome</keyword>
<evidence type="ECO:0000313" key="3">
    <source>
        <dbReference type="Proteomes" id="UP001501645"/>
    </source>
</evidence>
<dbReference type="InterPro" id="IPR011335">
    <property type="entry name" value="Restrct_endonuc-II-like"/>
</dbReference>
<protein>
    <recommendedName>
        <fullName evidence="1">Restriction endonuclease type IV Mrr domain-containing protein</fullName>
    </recommendedName>
</protein>
<sequence>MSELTDAPKLPALIEFNPETLGGADSLFELLNLLAAGLDRASLIESIRARWFDEAASSLASEPSNRIAMQKKLAGNVISGMRQAGLVTTSTSAPTRSALGDEVARIDEEEGRESALKAFAAHLLRERYGIELLEAARFVRRRDGVVSKRTVVEQLRSFGFDIANNNVNYSRLRDWLAAAGVVDSSWNIDETRFEELAGVSAEGIAGWSALSQLQRQVLTTLRVRAESDQTPIAARDLVALFRLRGLTFDEGQLRRDVYDPLANAGWIVLEGTGGGRARLVARIVPTEKTLALDVEKIENLQFGPLPADLREQLATPLANIFRDLPSSDTHTKGIALELLALRLVAECGLFPVELRARGIATGGAEVDLVAEGAHLHFSRWLFQCKNTGSPVRLEVLAKEVGMATLLRAQVVVIVSTGGFARSVLDYARQAAANTAIQIVLLDQSTLTAYQNGGSSALRQELHGQALQALTLKQPQRAVPTE</sequence>
<dbReference type="Pfam" id="PF04471">
    <property type="entry name" value="Mrr_cat"/>
    <property type="match status" value="1"/>
</dbReference>
<gene>
    <name evidence="2" type="ORF">GCM10023351_33330</name>
</gene>
<dbReference type="SUPFAM" id="SSF52980">
    <property type="entry name" value="Restriction endonuclease-like"/>
    <property type="match status" value="1"/>
</dbReference>
<reference evidence="3" key="1">
    <citation type="journal article" date="2019" name="Int. J. Syst. Evol. Microbiol.">
        <title>The Global Catalogue of Microorganisms (GCM) 10K type strain sequencing project: providing services to taxonomists for standard genome sequencing and annotation.</title>
        <authorList>
            <consortium name="The Broad Institute Genomics Platform"/>
            <consortium name="The Broad Institute Genome Sequencing Center for Infectious Disease"/>
            <person name="Wu L."/>
            <person name="Ma J."/>
        </authorList>
    </citation>
    <scope>NUCLEOTIDE SEQUENCE [LARGE SCALE GENOMIC DNA]</scope>
    <source>
        <strain evidence="3">JCM 18537</strain>
    </source>
</reference>